<sequence length="65" mass="6674">MNTNISNASLIRGADGRLFAVSAQGVTEIAEPGASAARSTLRSGDRLGFDAADHEAGRMIITPGM</sequence>
<gene>
    <name evidence="1" type="ORF">HND93_33135</name>
</gene>
<dbReference type="Proteomes" id="UP000584642">
    <property type="component" value="Unassembled WGS sequence"/>
</dbReference>
<reference evidence="1 2" key="1">
    <citation type="submission" date="2020-05" db="EMBL/GenBank/DDBJ databases">
        <title>Azospirillum oleiclasticum sp. nov, a nitrogen-fixing and heavy crude oil-emulsifying bacterium isolated from the crude oil of Yumen Oilfield.</title>
        <authorList>
            <person name="Wu D."/>
            <person name="Cai M."/>
            <person name="Zhang X."/>
        </authorList>
    </citation>
    <scope>NUCLEOTIDE SEQUENCE [LARGE SCALE GENOMIC DNA]</scope>
    <source>
        <strain evidence="1 2">ROY-1-1-2</strain>
    </source>
</reference>
<accession>A0ABX2TN31</accession>
<dbReference type="EMBL" id="JABFDB010000041">
    <property type="protein sequence ID" value="NYZ24575.1"/>
    <property type="molecule type" value="Genomic_DNA"/>
</dbReference>
<protein>
    <submittedName>
        <fullName evidence="1">Uncharacterized protein</fullName>
    </submittedName>
</protein>
<comment type="caution">
    <text evidence="1">The sequence shown here is derived from an EMBL/GenBank/DDBJ whole genome shotgun (WGS) entry which is preliminary data.</text>
</comment>
<evidence type="ECO:0000313" key="1">
    <source>
        <dbReference type="EMBL" id="NYZ24575.1"/>
    </source>
</evidence>
<evidence type="ECO:0000313" key="2">
    <source>
        <dbReference type="Proteomes" id="UP000584642"/>
    </source>
</evidence>
<dbReference type="RefSeq" id="WP_180286348.1">
    <property type="nucleotide sequence ID" value="NZ_JABFDB010000041.1"/>
</dbReference>
<name>A0ABX2TN31_9PROT</name>
<organism evidence="1 2">
    <name type="scientific">Azospirillum oleiclasticum</name>
    <dbReference type="NCBI Taxonomy" id="2735135"/>
    <lineage>
        <taxon>Bacteria</taxon>
        <taxon>Pseudomonadati</taxon>
        <taxon>Pseudomonadota</taxon>
        <taxon>Alphaproteobacteria</taxon>
        <taxon>Rhodospirillales</taxon>
        <taxon>Azospirillaceae</taxon>
        <taxon>Azospirillum</taxon>
    </lineage>
</organism>
<proteinExistence type="predicted"/>
<keyword evidence="2" id="KW-1185">Reference proteome</keyword>